<keyword evidence="3" id="KW-1185">Reference proteome</keyword>
<dbReference type="STRING" id="716816.BST96_00895"/>
<evidence type="ECO:0000313" key="2">
    <source>
        <dbReference type="EMBL" id="ARN72791.1"/>
    </source>
</evidence>
<dbReference type="AlphaFoldDB" id="A0A1X9N6A2"/>
<feature type="signal peptide" evidence="1">
    <location>
        <begin position="1"/>
        <end position="22"/>
    </location>
</feature>
<sequence>MNKKSALAVVTLALFASSFVDSATEDRERAKFIHDRLTGVMPTDAMLDLMENSIAVDGDVKQAARYAIDGNTSQGDAYGDVITPSGGFYNAVLKSWASPWTNEEQDVFQALNDYSATVIGLVRDSDDFRKLLYDNVIYTGNVSGISAYSNSNNAHYEALESSSADMGDSDILVRSTQSSVTGINAAGVAGVMTTRAAARAFFIDGTNRAMFRFTVLNHLCDDLEQYKDNALPTDRIRQDVSRSPGGDSSIFLNECSACHTGMDAMAQAFAYHQYDYPSEDEAPGNTEEERKEMGRMVYTPGSVQEKYTINSGNFREGFVTTNDHWINYWRTGPNAQKVGWFASAASSSLDEAINPAYSEGDGAASLGQELANSDAFAYCQVKKAFKTICLREPHEGDDDAAFATIVGDFKTGGFDMKQAFIDVAEHCSGTYLSTLN</sequence>
<organism evidence="2 3">
    <name type="scientific">Oceanicoccus sagamiensis</name>
    <dbReference type="NCBI Taxonomy" id="716816"/>
    <lineage>
        <taxon>Bacteria</taxon>
        <taxon>Pseudomonadati</taxon>
        <taxon>Pseudomonadota</taxon>
        <taxon>Gammaproteobacteria</taxon>
        <taxon>Cellvibrionales</taxon>
        <taxon>Spongiibacteraceae</taxon>
        <taxon>Oceanicoccus</taxon>
    </lineage>
</organism>
<dbReference type="Proteomes" id="UP000193450">
    <property type="component" value="Chromosome"/>
</dbReference>
<name>A0A1X9N6A2_9GAMM</name>
<dbReference type="RefSeq" id="WP_085756883.1">
    <property type="nucleotide sequence ID" value="NZ_CP019343.1"/>
</dbReference>
<dbReference type="KEGG" id="osg:BST96_00895"/>
<dbReference type="OrthoDB" id="5753229at2"/>
<dbReference type="EMBL" id="CP019343">
    <property type="protein sequence ID" value="ARN72791.1"/>
    <property type="molecule type" value="Genomic_DNA"/>
</dbReference>
<proteinExistence type="predicted"/>
<evidence type="ECO:0000256" key="1">
    <source>
        <dbReference type="SAM" id="SignalP"/>
    </source>
</evidence>
<keyword evidence="1" id="KW-0732">Signal</keyword>
<reference evidence="2 3" key="1">
    <citation type="submission" date="2016-11" db="EMBL/GenBank/DDBJ databases">
        <title>Trade-off between light-utilization and light-protection in marine flavobacteria.</title>
        <authorList>
            <person name="Kumagai Y."/>
        </authorList>
    </citation>
    <scope>NUCLEOTIDE SEQUENCE [LARGE SCALE GENOMIC DNA]</scope>
    <source>
        <strain evidence="2 3">NBRC 107125</strain>
    </source>
</reference>
<protein>
    <recommendedName>
        <fullName evidence="4">DUF1585 domain-containing protein</fullName>
    </recommendedName>
</protein>
<gene>
    <name evidence="2" type="ORF">BST96_00895</name>
</gene>
<evidence type="ECO:0000313" key="3">
    <source>
        <dbReference type="Proteomes" id="UP000193450"/>
    </source>
</evidence>
<feature type="chain" id="PRO_5012462929" description="DUF1585 domain-containing protein" evidence="1">
    <location>
        <begin position="23"/>
        <end position="436"/>
    </location>
</feature>
<evidence type="ECO:0008006" key="4">
    <source>
        <dbReference type="Google" id="ProtNLM"/>
    </source>
</evidence>
<accession>A0A1X9N6A2</accession>